<comment type="similarity">
    <text evidence="1 8">Belongs to the NAD-dependent glycerol-3-phosphate dehydrogenase family.</text>
</comment>
<dbReference type="SUPFAM" id="SSF48179">
    <property type="entry name" value="6-phosphogluconate dehydrogenase C-terminal domain-like"/>
    <property type="match status" value="1"/>
</dbReference>
<protein>
    <recommendedName>
        <fullName evidence="9">Glycerol-3-phosphate dehydrogenase [NAD(+)]</fullName>
        <ecNumber evidence="9">1.1.1.8</ecNumber>
    </recommendedName>
</protein>
<evidence type="ECO:0000313" key="14">
    <source>
        <dbReference type="Proteomes" id="UP000015101"/>
    </source>
</evidence>
<dbReference type="PANTHER" id="PTHR11728">
    <property type="entry name" value="GLYCEROL-3-PHOSPHATE DEHYDROGENASE"/>
    <property type="match status" value="1"/>
</dbReference>
<evidence type="ECO:0000256" key="3">
    <source>
        <dbReference type="ARBA" id="ARBA00023027"/>
    </source>
</evidence>
<dbReference type="InterPro" id="IPR017751">
    <property type="entry name" value="G3P_DH_NAD-dep_euk"/>
</dbReference>
<evidence type="ECO:0000313" key="12">
    <source>
        <dbReference type="EMBL" id="ESN92147.1"/>
    </source>
</evidence>
<dbReference type="InterPro" id="IPR013328">
    <property type="entry name" value="6PGD_dom2"/>
</dbReference>
<evidence type="ECO:0000256" key="8">
    <source>
        <dbReference type="RuleBase" id="RU000437"/>
    </source>
</evidence>
<dbReference type="NCBIfam" id="TIGR03376">
    <property type="entry name" value="glycerol3P_DH"/>
    <property type="match status" value="1"/>
</dbReference>
<dbReference type="Proteomes" id="UP000015101">
    <property type="component" value="Unassembled WGS sequence"/>
</dbReference>
<feature type="binding site" evidence="6">
    <location>
        <position position="120"/>
    </location>
    <ligand>
        <name>substrate</name>
    </ligand>
</feature>
<accession>T1EDJ1</accession>
<evidence type="ECO:0000256" key="1">
    <source>
        <dbReference type="ARBA" id="ARBA00011009"/>
    </source>
</evidence>
<dbReference type="InParanoid" id="T1EDJ1"/>
<evidence type="ECO:0000259" key="11">
    <source>
        <dbReference type="Pfam" id="PF07479"/>
    </source>
</evidence>
<keyword evidence="2 8" id="KW-0560">Oxidoreductase</keyword>
<dbReference type="EMBL" id="AMQM01007797">
    <property type="status" value="NOT_ANNOTATED_CDS"/>
    <property type="molecule type" value="Genomic_DNA"/>
</dbReference>
<proteinExistence type="inferred from homology"/>
<evidence type="ECO:0000256" key="4">
    <source>
        <dbReference type="ARBA" id="ARBA00048683"/>
    </source>
</evidence>
<evidence type="ECO:0000256" key="2">
    <source>
        <dbReference type="ARBA" id="ARBA00023002"/>
    </source>
</evidence>
<dbReference type="GO" id="GO:0005975">
    <property type="term" value="P:carbohydrate metabolic process"/>
    <property type="evidence" value="ECO:0007669"/>
    <property type="project" value="InterPro"/>
</dbReference>
<dbReference type="GO" id="GO:0005829">
    <property type="term" value="C:cytosol"/>
    <property type="evidence" value="ECO:0000318"/>
    <property type="project" value="GO_Central"/>
</dbReference>
<name>T1EDJ1_HELRO</name>
<dbReference type="Pfam" id="PF01210">
    <property type="entry name" value="NAD_Gly3P_dh_N"/>
    <property type="match status" value="1"/>
</dbReference>
<dbReference type="EMBL" id="KB097667">
    <property type="protein sequence ID" value="ESN92147.1"/>
    <property type="molecule type" value="Genomic_DNA"/>
</dbReference>
<dbReference type="KEGG" id="hro:HELRODRAFT_103993"/>
<feature type="domain" description="Glycerol-3-phosphate dehydrogenase NAD-dependent N-terminal" evidence="10">
    <location>
        <begin position="5"/>
        <end position="170"/>
    </location>
</feature>
<reference evidence="13" key="3">
    <citation type="submission" date="2015-06" db="UniProtKB">
        <authorList>
            <consortium name="EnsemblMetazoa"/>
        </authorList>
    </citation>
    <scope>IDENTIFICATION</scope>
</reference>
<dbReference type="Pfam" id="PF07479">
    <property type="entry name" value="NAD_Gly3P_dh_C"/>
    <property type="match status" value="1"/>
</dbReference>
<comment type="catalytic activity">
    <reaction evidence="4 9">
        <text>sn-glycerol 3-phosphate + NAD(+) = dihydroxyacetone phosphate + NADH + H(+)</text>
        <dbReference type="Rhea" id="RHEA:11092"/>
        <dbReference type="ChEBI" id="CHEBI:15378"/>
        <dbReference type="ChEBI" id="CHEBI:57540"/>
        <dbReference type="ChEBI" id="CHEBI:57597"/>
        <dbReference type="ChEBI" id="CHEBI:57642"/>
        <dbReference type="ChEBI" id="CHEBI:57945"/>
        <dbReference type="EC" id="1.1.1.8"/>
    </reaction>
</comment>
<dbReference type="CTD" id="20194643"/>
<reference evidence="12 14" key="2">
    <citation type="journal article" date="2013" name="Nature">
        <title>Insights into bilaterian evolution from three spiralian genomes.</title>
        <authorList>
            <person name="Simakov O."/>
            <person name="Marletaz F."/>
            <person name="Cho S.J."/>
            <person name="Edsinger-Gonzales E."/>
            <person name="Havlak P."/>
            <person name="Hellsten U."/>
            <person name="Kuo D.H."/>
            <person name="Larsson T."/>
            <person name="Lv J."/>
            <person name="Arendt D."/>
            <person name="Savage R."/>
            <person name="Osoegawa K."/>
            <person name="de Jong P."/>
            <person name="Grimwood J."/>
            <person name="Chapman J.A."/>
            <person name="Shapiro H."/>
            <person name="Aerts A."/>
            <person name="Otillar R.P."/>
            <person name="Terry A.Y."/>
            <person name="Boore J.L."/>
            <person name="Grigoriev I.V."/>
            <person name="Lindberg D.R."/>
            <person name="Seaver E.C."/>
            <person name="Weisblat D.A."/>
            <person name="Putnam N.H."/>
            <person name="Rokhsar D.S."/>
        </authorList>
    </citation>
    <scope>NUCLEOTIDE SEQUENCE</scope>
</reference>
<dbReference type="GeneID" id="20194643"/>
<feature type="binding site" evidence="7">
    <location>
        <position position="268"/>
    </location>
    <ligand>
        <name>NAD(+)</name>
        <dbReference type="ChEBI" id="CHEBI:57540"/>
    </ligand>
</feature>
<feature type="active site" description="Proton acceptor" evidence="5">
    <location>
        <position position="204"/>
    </location>
</feature>
<dbReference type="HOGENOM" id="CLU_033449_2_2_1"/>
<gene>
    <name evidence="13" type="primary">20194643</name>
    <name evidence="12" type="ORF">HELRODRAFT_103993</name>
</gene>
<dbReference type="FunFam" id="1.10.1040.10:FF:000004">
    <property type="entry name" value="Glycerol-3-phosphate dehydrogenase [NAD(+)]"/>
    <property type="match status" value="1"/>
</dbReference>
<dbReference type="STRING" id="6412.T1EDJ1"/>
<feature type="binding site" evidence="7">
    <location>
        <position position="97"/>
    </location>
    <ligand>
        <name>NAD(+)</name>
        <dbReference type="ChEBI" id="CHEBI:57540"/>
    </ligand>
</feature>
<dbReference type="RefSeq" id="XP_009029796.1">
    <property type="nucleotide sequence ID" value="XM_009031548.1"/>
</dbReference>
<dbReference type="GO" id="GO:0042803">
    <property type="term" value="F:protein homodimerization activity"/>
    <property type="evidence" value="ECO:0007669"/>
    <property type="project" value="InterPro"/>
</dbReference>
<evidence type="ECO:0000259" key="10">
    <source>
        <dbReference type="Pfam" id="PF01210"/>
    </source>
</evidence>
<evidence type="ECO:0000256" key="6">
    <source>
        <dbReference type="PIRSR" id="PIRSR000114-2"/>
    </source>
</evidence>
<dbReference type="GO" id="GO:0046168">
    <property type="term" value="P:glycerol-3-phosphate catabolic process"/>
    <property type="evidence" value="ECO:0007669"/>
    <property type="project" value="UniProtKB-UniRule"/>
</dbReference>
<sequence length="347" mass="37841">MPAKKVCIVGSGNWGMAIAKVIGENVVANGKFQHSVPMYVYEELIDGKKLTEIINTDHENVKYLPGHRIPDNIVADPDLLHVVENADVIVFVTPHQFVYSICKTLKGKVKKSAICVSLIKGLDMHEGNLDLISNIVRRDLEIPCAVLMGANIAGEVASGLFCEATIGCDDAVLGNLLKDLFHRPYFRVAVVQDEDTVELCGALKNIVGVGAGIVDGLGCGGNTKAAVIRLGLLEIVQFCNTFFKKARTETFLESCGFADLVTTCYCGRNRKVAEAFVLSAGQKTIEELEEELLNGQKLQGPPTAAEVYKFLKGKNMLHDFPLFTCIHEICIGKMKPGDFIECLKNHS</sequence>
<feature type="binding site" evidence="7">
    <location>
        <position position="297"/>
    </location>
    <ligand>
        <name>NAD(+)</name>
        <dbReference type="ChEBI" id="CHEBI:57540"/>
    </ligand>
</feature>
<feature type="binding site" evidence="7">
    <location>
        <position position="153"/>
    </location>
    <ligand>
        <name>NAD(+)</name>
        <dbReference type="ChEBI" id="CHEBI:57540"/>
    </ligand>
</feature>
<dbReference type="EC" id="1.1.1.8" evidence="9"/>
<dbReference type="GO" id="GO:0051287">
    <property type="term" value="F:NAD binding"/>
    <property type="evidence" value="ECO:0007669"/>
    <property type="project" value="UniProtKB-UniRule"/>
</dbReference>
<keyword evidence="3 7" id="KW-0520">NAD</keyword>
<dbReference type="Gene3D" id="3.40.50.720">
    <property type="entry name" value="NAD(P)-binding Rossmann-like Domain"/>
    <property type="match status" value="1"/>
</dbReference>
<reference evidence="14" key="1">
    <citation type="submission" date="2012-12" db="EMBL/GenBank/DDBJ databases">
        <authorList>
            <person name="Hellsten U."/>
            <person name="Grimwood J."/>
            <person name="Chapman J.A."/>
            <person name="Shapiro H."/>
            <person name="Aerts A."/>
            <person name="Otillar R.P."/>
            <person name="Terry A.Y."/>
            <person name="Boore J.L."/>
            <person name="Simakov O."/>
            <person name="Marletaz F."/>
            <person name="Cho S.-J."/>
            <person name="Edsinger-Gonzales E."/>
            <person name="Havlak P."/>
            <person name="Kuo D.-H."/>
            <person name="Larsson T."/>
            <person name="Lv J."/>
            <person name="Arendt D."/>
            <person name="Savage R."/>
            <person name="Osoegawa K."/>
            <person name="de Jong P."/>
            <person name="Lindberg D.R."/>
            <person name="Seaver E.C."/>
            <person name="Weisblat D.A."/>
            <person name="Putnam N.H."/>
            <person name="Grigoriev I.V."/>
            <person name="Rokhsar D.S."/>
        </authorList>
    </citation>
    <scope>NUCLEOTIDE SEQUENCE</scope>
</reference>
<dbReference type="GO" id="GO:0006072">
    <property type="term" value="P:glycerol-3-phosphate metabolic process"/>
    <property type="evidence" value="ECO:0000318"/>
    <property type="project" value="GO_Central"/>
</dbReference>
<dbReference type="Gene3D" id="1.10.1040.10">
    <property type="entry name" value="N-(1-d-carboxylethyl)-l-norvaline Dehydrogenase, domain 2"/>
    <property type="match status" value="1"/>
</dbReference>
<keyword evidence="14" id="KW-1185">Reference proteome</keyword>
<dbReference type="PIRSF" id="PIRSF000114">
    <property type="entry name" value="Glycerol-3-P_dh"/>
    <property type="match status" value="1"/>
</dbReference>
<dbReference type="InterPro" id="IPR006109">
    <property type="entry name" value="G3P_DH_NAD-dep_C"/>
</dbReference>
<evidence type="ECO:0000256" key="7">
    <source>
        <dbReference type="PIRSR" id="PIRSR000114-3"/>
    </source>
</evidence>
<dbReference type="EnsemblMetazoa" id="HelroT103993">
    <property type="protein sequence ID" value="HelroP103993"/>
    <property type="gene ID" value="HelroG103993"/>
</dbReference>
<evidence type="ECO:0000256" key="9">
    <source>
        <dbReference type="RuleBase" id="RU361243"/>
    </source>
</evidence>
<dbReference type="GO" id="GO:0047952">
    <property type="term" value="F:glycerol-3-phosphate dehydrogenase [NAD(P)+] activity"/>
    <property type="evidence" value="ECO:0000318"/>
    <property type="project" value="GO_Central"/>
</dbReference>
<evidence type="ECO:0000313" key="13">
    <source>
        <dbReference type="EnsemblMetazoa" id="HelroP103993"/>
    </source>
</evidence>
<dbReference type="InterPro" id="IPR006168">
    <property type="entry name" value="G3P_DH_NAD-dep"/>
</dbReference>
<dbReference type="PANTHER" id="PTHR11728:SF8">
    <property type="entry name" value="GLYCEROL-3-PHOSPHATE DEHYDROGENASE [NAD(+)]-RELATED"/>
    <property type="match status" value="1"/>
</dbReference>
<evidence type="ECO:0000256" key="5">
    <source>
        <dbReference type="PIRSR" id="PIRSR000114-1"/>
    </source>
</evidence>
<dbReference type="FunFam" id="3.40.50.720:FF:000276">
    <property type="entry name" value="Glycerol-3-phosphate dehydrogenase [NAD(+)]"/>
    <property type="match status" value="1"/>
</dbReference>
<dbReference type="AlphaFoldDB" id="T1EDJ1"/>
<feature type="binding site" evidence="7">
    <location>
        <begin position="10"/>
        <end position="15"/>
    </location>
    <ligand>
        <name>NAD(+)</name>
        <dbReference type="ChEBI" id="CHEBI:57540"/>
    </ligand>
</feature>
<feature type="binding site" evidence="6">
    <location>
        <begin position="268"/>
        <end position="269"/>
    </location>
    <ligand>
        <name>substrate</name>
    </ligand>
</feature>
<dbReference type="GO" id="GO:0141152">
    <property type="term" value="F:glycerol-3-phosphate dehydrogenase (NAD+) activity"/>
    <property type="evidence" value="ECO:0007669"/>
    <property type="project" value="UniProtKB-UniRule"/>
</dbReference>
<dbReference type="FunCoup" id="T1EDJ1">
    <property type="interactions" value="760"/>
</dbReference>
<dbReference type="InterPro" id="IPR008927">
    <property type="entry name" value="6-PGluconate_DH-like_C_sf"/>
</dbReference>
<dbReference type="OrthoDB" id="10263760at2759"/>
<dbReference type="InterPro" id="IPR011128">
    <property type="entry name" value="G3P_DH_NAD-dep_N"/>
</dbReference>
<dbReference type="InterPro" id="IPR036291">
    <property type="entry name" value="NAD(P)-bd_dom_sf"/>
</dbReference>
<dbReference type="PRINTS" id="PR00077">
    <property type="entry name" value="GPDHDRGNASE"/>
</dbReference>
<dbReference type="OMA" id="ICYEGRS"/>
<dbReference type="SUPFAM" id="SSF51735">
    <property type="entry name" value="NAD(P)-binding Rossmann-fold domains"/>
    <property type="match status" value="1"/>
</dbReference>
<feature type="binding site" evidence="7">
    <location>
        <position position="299"/>
    </location>
    <ligand>
        <name>NAD(+)</name>
        <dbReference type="ChEBI" id="CHEBI:57540"/>
    </ligand>
</feature>
<dbReference type="eggNOG" id="KOG2711">
    <property type="taxonomic scope" value="Eukaryota"/>
</dbReference>
<organism evidence="13 14">
    <name type="scientific">Helobdella robusta</name>
    <name type="common">Californian leech</name>
    <dbReference type="NCBI Taxonomy" id="6412"/>
    <lineage>
        <taxon>Eukaryota</taxon>
        <taxon>Metazoa</taxon>
        <taxon>Spiralia</taxon>
        <taxon>Lophotrochozoa</taxon>
        <taxon>Annelida</taxon>
        <taxon>Clitellata</taxon>
        <taxon>Hirudinea</taxon>
        <taxon>Rhynchobdellida</taxon>
        <taxon>Glossiphoniidae</taxon>
        <taxon>Helobdella</taxon>
    </lineage>
</organism>
<feature type="domain" description="Glycerol-3-phosphate dehydrogenase NAD-dependent C-terminal" evidence="11">
    <location>
        <begin position="193"/>
        <end position="340"/>
    </location>
</feature>